<dbReference type="RefSeq" id="WP_279247141.1">
    <property type="nucleotide sequence ID" value="NZ_SHNN01000005.1"/>
</dbReference>
<accession>A0ABT3TLA6</accession>
<reference evidence="2" key="1">
    <citation type="submission" date="2019-02" db="EMBL/GenBank/DDBJ databases">
        <authorList>
            <person name="Li S.-H."/>
        </authorList>
    </citation>
    <scope>NUCLEOTIDE SEQUENCE</scope>
    <source>
        <strain evidence="2">IMCC14734</strain>
    </source>
</reference>
<evidence type="ECO:0000313" key="2">
    <source>
        <dbReference type="EMBL" id="MCX2983111.1"/>
    </source>
</evidence>
<sequence length="87" mass="9419">MKNVLLALIIVLTTNHALAAEIESKADADAFLAKYCVALINEIAEAVKRQEDHSKKNEWQQVGEQGAYIAGVADVYSKLCVANAKST</sequence>
<evidence type="ECO:0000256" key="1">
    <source>
        <dbReference type="SAM" id="SignalP"/>
    </source>
</evidence>
<dbReference type="Proteomes" id="UP001143362">
    <property type="component" value="Unassembled WGS sequence"/>
</dbReference>
<keyword evidence="1" id="KW-0732">Signal</keyword>
<dbReference type="EMBL" id="SHNN01000005">
    <property type="protein sequence ID" value="MCX2983111.1"/>
    <property type="molecule type" value="Genomic_DNA"/>
</dbReference>
<keyword evidence="3" id="KW-1185">Reference proteome</keyword>
<protein>
    <submittedName>
        <fullName evidence="2">Uncharacterized protein</fullName>
    </submittedName>
</protein>
<gene>
    <name evidence="2" type="ORF">EYC98_19795</name>
</gene>
<evidence type="ECO:0000313" key="3">
    <source>
        <dbReference type="Proteomes" id="UP001143362"/>
    </source>
</evidence>
<name>A0ABT3TLA6_9GAMM</name>
<feature type="chain" id="PRO_5046350265" evidence="1">
    <location>
        <begin position="20"/>
        <end position="87"/>
    </location>
</feature>
<organism evidence="2 3">
    <name type="scientific">Candidatus Litorirhabdus singularis</name>
    <dbReference type="NCBI Taxonomy" id="2518993"/>
    <lineage>
        <taxon>Bacteria</taxon>
        <taxon>Pseudomonadati</taxon>
        <taxon>Pseudomonadota</taxon>
        <taxon>Gammaproteobacteria</taxon>
        <taxon>Cellvibrionales</taxon>
        <taxon>Halieaceae</taxon>
        <taxon>Candidatus Litorirhabdus</taxon>
    </lineage>
</organism>
<comment type="caution">
    <text evidence="2">The sequence shown here is derived from an EMBL/GenBank/DDBJ whole genome shotgun (WGS) entry which is preliminary data.</text>
</comment>
<proteinExistence type="predicted"/>
<feature type="signal peptide" evidence="1">
    <location>
        <begin position="1"/>
        <end position="19"/>
    </location>
</feature>